<evidence type="ECO:0000259" key="1">
    <source>
        <dbReference type="Pfam" id="PF07811"/>
    </source>
</evidence>
<feature type="domain" description="TadE-like" evidence="1">
    <location>
        <begin position="6"/>
        <end position="48"/>
    </location>
</feature>
<proteinExistence type="predicted"/>
<dbReference type="EMBL" id="CAEZZP010000035">
    <property type="protein sequence ID" value="CAB4769716.1"/>
    <property type="molecule type" value="Genomic_DNA"/>
</dbReference>
<gene>
    <name evidence="2" type="ORF">UFOPK2658_01126</name>
    <name evidence="3" type="ORF">UFOPK2880_00741</name>
    <name evidence="4" type="ORF">UFOPK3304_01043</name>
    <name evidence="5" type="ORF">UFOPK3494_00850</name>
    <name evidence="6" type="ORF">UFOPK4134_00523</name>
</gene>
<protein>
    <submittedName>
        <fullName evidence="6">Unannotated protein</fullName>
    </submittedName>
</protein>
<organism evidence="6">
    <name type="scientific">freshwater metagenome</name>
    <dbReference type="NCBI Taxonomy" id="449393"/>
    <lineage>
        <taxon>unclassified sequences</taxon>
        <taxon>metagenomes</taxon>
        <taxon>ecological metagenomes</taxon>
    </lineage>
</organism>
<dbReference type="InterPro" id="IPR012495">
    <property type="entry name" value="TadE-like_dom"/>
</dbReference>
<accession>A0A6J7R9D9</accession>
<evidence type="ECO:0000313" key="3">
    <source>
        <dbReference type="EMBL" id="CAB4769716.1"/>
    </source>
</evidence>
<dbReference type="EMBL" id="CAFBLJ010000049">
    <property type="protein sequence ID" value="CAB4871726.1"/>
    <property type="molecule type" value="Genomic_DNA"/>
</dbReference>
<evidence type="ECO:0000313" key="6">
    <source>
        <dbReference type="EMBL" id="CAB5025291.1"/>
    </source>
</evidence>
<evidence type="ECO:0000313" key="5">
    <source>
        <dbReference type="EMBL" id="CAB4899260.1"/>
    </source>
</evidence>
<dbReference type="EMBL" id="CAFBPS010000024">
    <property type="protein sequence ID" value="CAB5025291.1"/>
    <property type="molecule type" value="Genomic_DNA"/>
</dbReference>
<dbReference type="Pfam" id="PF07811">
    <property type="entry name" value="TadE"/>
    <property type="match status" value="1"/>
</dbReference>
<evidence type="ECO:0000313" key="2">
    <source>
        <dbReference type="EMBL" id="CAB4722294.1"/>
    </source>
</evidence>
<dbReference type="AlphaFoldDB" id="A0A6J7R9D9"/>
<dbReference type="EMBL" id="CAFBMF010000043">
    <property type="protein sequence ID" value="CAB4899260.1"/>
    <property type="molecule type" value="Genomic_DNA"/>
</dbReference>
<reference evidence="6" key="1">
    <citation type="submission" date="2020-05" db="EMBL/GenBank/DDBJ databases">
        <authorList>
            <person name="Chiriac C."/>
            <person name="Salcher M."/>
            <person name="Ghai R."/>
            <person name="Kavagutti S V."/>
        </authorList>
    </citation>
    <scope>NUCLEOTIDE SEQUENCE</scope>
</reference>
<evidence type="ECO:0000313" key="4">
    <source>
        <dbReference type="EMBL" id="CAB4871726.1"/>
    </source>
</evidence>
<name>A0A6J7R9D9_9ZZZZ</name>
<dbReference type="EMBL" id="CAEZYH010000047">
    <property type="protein sequence ID" value="CAB4722294.1"/>
    <property type="molecule type" value="Genomic_DNA"/>
</dbReference>
<sequence>MKRDRGSVATEMVLLTPLLIIMLMFVVHAGRAGQGMNQLKHAADQGARAASLVSQPRMSSVAQQAVVDDLSTSGLSCMSPRVGTHFVQSSMSSSVTVTVSCQTSNEGLSLLGAHTVSMAASSTEVIDRYRAGG</sequence>